<evidence type="ECO:0000313" key="4">
    <source>
        <dbReference type="Proteomes" id="UP000002039"/>
    </source>
</evidence>
<dbReference type="PROSITE" id="PS50181">
    <property type="entry name" value="FBOX"/>
    <property type="match status" value="1"/>
</dbReference>
<dbReference type="Proteomes" id="UP000002039">
    <property type="component" value="Unassembled WGS sequence"/>
</dbReference>
<dbReference type="EMBL" id="EQ999975">
    <property type="protein sequence ID" value="EEQ87418.1"/>
    <property type="molecule type" value="Genomic_DNA"/>
</dbReference>
<dbReference type="GeneID" id="69024951"/>
<dbReference type="SMART" id="SM00256">
    <property type="entry name" value="FBOX"/>
    <property type="match status" value="1"/>
</dbReference>
<dbReference type="RefSeq" id="XP_045274745.1">
    <property type="nucleotide sequence ID" value="XM_045418077.1"/>
</dbReference>
<reference evidence="4" key="1">
    <citation type="journal article" date="2015" name="PLoS Genet.">
        <title>The dynamic genome and transcriptome of the human fungal pathogen Blastomyces and close relative Emmonsia.</title>
        <authorList>
            <person name="Munoz J.F."/>
            <person name="Gauthier G.M."/>
            <person name="Desjardins C.A."/>
            <person name="Gallo J.E."/>
            <person name="Holder J."/>
            <person name="Sullivan T.D."/>
            <person name="Marty A.J."/>
            <person name="Carmen J.C."/>
            <person name="Chen Z."/>
            <person name="Ding L."/>
            <person name="Gujja S."/>
            <person name="Magrini V."/>
            <person name="Misas E."/>
            <person name="Mitreva M."/>
            <person name="Priest M."/>
            <person name="Saif S."/>
            <person name="Whiston E.A."/>
            <person name="Young S."/>
            <person name="Zeng Q."/>
            <person name="Goldman W.E."/>
            <person name="Mardis E.R."/>
            <person name="Taylor J.W."/>
            <person name="McEwen J.G."/>
            <person name="Clay O.K."/>
            <person name="Klein B.S."/>
            <person name="Cuomo C.A."/>
        </authorList>
    </citation>
    <scope>NUCLEOTIDE SEQUENCE [LARGE SCALE GENOMIC DNA]</scope>
    <source>
        <strain evidence="4">ER-3 / ATCC MYA-2586</strain>
    </source>
</reference>
<evidence type="ECO:0000313" key="3">
    <source>
        <dbReference type="EMBL" id="EEQ87418.1"/>
    </source>
</evidence>
<name>A0ABP2EU44_AJEDR</name>
<dbReference type="InterPro" id="IPR001810">
    <property type="entry name" value="F-box_dom"/>
</dbReference>
<dbReference type="InterPro" id="IPR036047">
    <property type="entry name" value="F-box-like_dom_sf"/>
</dbReference>
<keyword evidence="4" id="KW-1185">Reference proteome</keyword>
<dbReference type="SUPFAM" id="SSF81383">
    <property type="entry name" value="F-box domain"/>
    <property type="match status" value="1"/>
</dbReference>
<gene>
    <name evidence="3" type="ORF">BDCG_02538</name>
</gene>
<dbReference type="Pfam" id="PF00646">
    <property type="entry name" value="F-box"/>
    <property type="match status" value="1"/>
</dbReference>
<proteinExistence type="predicted"/>
<organism evidence="3 4">
    <name type="scientific">Ajellomyces dermatitidis (strain ER-3 / ATCC MYA-2586)</name>
    <name type="common">Blastomyces dermatitidis</name>
    <dbReference type="NCBI Taxonomy" id="559297"/>
    <lineage>
        <taxon>Eukaryota</taxon>
        <taxon>Fungi</taxon>
        <taxon>Dikarya</taxon>
        <taxon>Ascomycota</taxon>
        <taxon>Pezizomycotina</taxon>
        <taxon>Eurotiomycetes</taxon>
        <taxon>Eurotiomycetidae</taxon>
        <taxon>Onygenales</taxon>
        <taxon>Ajellomycetaceae</taxon>
        <taxon>Blastomyces</taxon>
    </lineage>
</organism>
<feature type="compositionally biased region" description="Gly residues" evidence="1">
    <location>
        <begin position="248"/>
        <end position="268"/>
    </location>
</feature>
<evidence type="ECO:0000259" key="2">
    <source>
        <dbReference type="PROSITE" id="PS50181"/>
    </source>
</evidence>
<sequence length="423" mass="47663">MAPGIGHRRLRPARFKLELYTQHDLAAIPPPNPSIPTFDSKCPRAGCGNLVTRLPPELTTTILLYLDLNSLLTLRLVNTLYRTLIDSLHPYSLLKQHAPHTLRILHKVQLASHFPLHQLYTEFRHPHCRACGAFGPLVFLPTLTRCCDRCLWTRAHFQVAHIGFLADQFPGNLSPVELEALVSLLKQLPTVHVFPGAYGRDRLHFDIIDEPTGLVSIAEAEKATVKWLGTRERFRGSIASLKAPRLGRGQGQGRGRGQGQGRGRGQGQGLSQDQGRTESSINIPRLMEIYEMARSRWMGMGATDFPYWDAQRQMAESGIYCSPCTLQKEYEYRYEQDEGMEEEGHGDTLIWDGDDHGADARNTTGPRVDNAAFYMGDICRHFEECERLRKGYVFGMKDGMTRGIGNGPDFWINADGCIVYDRD</sequence>
<accession>A0ABP2EU44</accession>
<feature type="domain" description="F-box" evidence="2">
    <location>
        <begin position="48"/>
        <end position="94"/>
    </location>
</feature>
<feature type="region of interest" description="Disordered" evidence="1">
    <location>
        <begin position="244"/>
        <end position="278"/>
    </location>
</feature>
<protein>
    <recommendedName>
        <fullName evidence="2">F-box domain-containing protein</fullName>
    </recommendedName>
</protein>
<evidence type="ECO:0000256" key="1">
    <source>
        <dbReference type="SAM" id="MobiDB-lite"/>
    </source>
</evidence>